<feature type="region of interest" description="Disordered" evidence="1">
    <location>
        <begin position="1"/>
        <end position="36"/>
    </location>
</feature>
<feature type="compositionally biased region" description="Basic and acidic residues" evidence="1">
    <location>
        <begin position="24"/>
        <end position="36"/>
    </location>
</feature>
<protein>
    <submittedName>
        <fullName evidence="2">Mitochondrial dynamics protein MID51</fullName>
    </submittedName>
</protein>
<gene>
    <name evidence="2" type="ORF">STAS_00953</name>
</gene>
<dbReference type="AlphaFoldDB" id="A0A5A7NY27"/>
<name>A0A5A7NY27_STRAF</name>
<keyword evidence="3" id="KW-1185">Reference proteome</keyword>
<evidence type="ECO:0000313" key="2">
    <source>
        <dbReference type="EMBL" id="GER25372.1"/>
    </source>
</evidence>
<dbReference type="EMBL" id="BKCP01000003">
    <property type="protein sequence ID" value="GER25372.1"/>
    <property type="molecule type" value="Genomic_DNA"/>
</dbReference>
<dbReference type="Proteomes" id="UP000325081">
    <property type="component" value="Unassembled WGS sequence"/>
</dbReference>
<evidence type="ECO:0000313" key="3">
    <source>
        <dbReference type="Proteomes" id="UP000325081"/>
    </source>
</evidence>
<proteinExistence type="predicted"/>
<accession>A0A5A7NY27</accession>
<reference evidence="3" key="1">
    <citation type="journal article" date="2019" name="Curr. Biol.">
        <title>Genome Sequence of Striga asiatica Provides Insight into the Evolution of Plant Parasitism.</title>
        <authorList>
            <person name="Yoshida S."/>
            <person name="Kim S."/>
            <person name="Wafula E.K."/>
            <person name="Tanskanen J."/>
            <person name="Kim Y.M."/>
            <person name="Honaas L."/>
            <person name="Yang Z."/>
            <person name="Spallek T."/>
            <person name="Conn C.E."/>
            <person name="Ichihashi Y."/>
            <person name="Cheong K."/>
            <person name="Cui S."/>
            <person name="Der J.P."/>
            <person name="Gundlach H."/>
            <person name="Jiao Y."/>
            <person name="Hori C."/>
            <person name="Ishida J.K."/>
            <person name="Kasahara H."/>
            <person name="Kiba T."/>
            <person name="Kim M.S."/>
            <person name="Koo N."/>
            <person name="Laohavisit A."/>
            <person name="Lee Y.H."/>
            <person name="Lumba S."/>
            <person name="McCourt P."/>
            <person name="Mortimer J.C."/>
            <person name="Mutuku J.M."/>
            <person name="Nomura T."/>
            <person name="Sasaki-Sekimoto Y."/>
            <person name="Seto Y."/>
            <person name="Wang Y."/>
            <person name="Wakatake T."/>
            <person name="Sakakibara H."/>
            <person name="Demura T."/>
            <person name="Yamaguchi S."/>
            <person name="Yoneyama K."/>
            <person name="Manabe R.I."/>
            <person name="Nelson D.C."/>
            <person name="Schulman A.H."/>
            <person name="Timko M.P."/>
            <person name="dePamphilis C.W."/>
            <person name="Choi D."/>
            <person name="Shirasu K."/>
        </authorList>
    </citation>
    <scope>NUCLEOTIDE SEQUENCE [LARGE SCALE GENOMIC DNA]</scope>
    <source>
        <strain evidence="3">cv. UVA1</strain>
    </source>
</reference>
<evidence type="ECO:0000256" key="1">
    <source>
        <dbReference type="SAM" id="MobiDB-lite"/>
    </source>
</evidence>
<comment type="caution">
    <text evidence="2">The sequence shown here is derived from an EMBL/GenBank/DDBJ whole genome shotgun (WGS) entry which is preliminary data.</text>
</comment>
<organism evidence="2 3">
    <name type="scientific">Striga asiatica</name>
    <name type="common">Asiatic witchweed</name>
    <name type="synonym">Buchnera asiatica</name>
    <dbReference type="NCBI Taxonomy" id="4170"/>
    <lineage>
        <taxon>Eukaryota</taxon>
        <taxon>Viridiplantae</taxon>
        <taxon>Streptophyta</taxon>
        <taxon>Embryophyta</taxon>
        <taxon>Tracheophyta</taxon>
        <taxon>Spermatophyta</taxon>
        <taxon>Magnoliopsida</taxon>
        <taxon>eudicotyledons</taxon>
        <taxon>Gunneridae</taxon>
        <taxon>Pentapetalae</taxon>
        <taxon>asterids</taxon>
        <taxon>lamiids</taxon>
        <taxon>Lamiales</taxon>
        <taxon>Orobanchaceae</taxon>
        <taxon>Buchnereae</taxon>
        <taxon>Striga</taxon>
    </lineage>
</organism>
<dbReference type="OrthoDB" id="913419at2759"/>
<sequence>MDIYNSNGLSWADQWDPEPLPSERPNEKEKSRSDKNKAGKKILNLKWVKNICKKSKNNVHKVEQQATINKCHIGLQHLQWKPCHLMEENCSLQILHERLDSKFHAVFLQQLSEYIHITVPLEVLMNIPSHTRRMLMFMATKCIVTHSGSEVCGMKHCIYLANLFQGKSRHRRQRKFFHIYRSHKWGIRKYSPILRSTLNN</sequence>